<evidence type="ECO:0000313" key="1">
    <source>
        <dbReference type="EMBL" id="CCO25369.1"/>
    </source>
</evidence>
<gene>
    <name evidence="1" type="ORF">DESAM_23102</name>
</gene>
<evidence type="ECO:0000313" key="2">
    <source>
        <dbReference type="Proteomes" id="UP000010808"/>
    </source>
</evidence>
<dbReference type="KEGG" id="dhy:DESAM_23102"/>
<reference evidence="1 2" key="1">
    <citation type="submission" date="2012-10" db="EMBL/GenBank/DDBJ databases">
        <authorList>
            <person name="Genoscope - CEA"/>
        </authorList>
    </citation>
    <scope>NUCLEOTIDE SEQUENCE [LARGE SCALE GENOMIC DNA]</scope>
    <source>
        <strain evidence="2">AM13 / DSM 14728</strain>
    </source>
</reference>
<accession>L0RF39</accession>
<dbReference type="STRING" id="1121451.DESAM_23102"/>
<organism evidence="1 2">
    <name type="scientific">Maridesulfovibrio hydrothermalis AM13 = DSM 14728</name>
    <dbReference type="NCBI Taxonomy" id="1121451"/>
    <lineage>
        <taxon>Bacteria</taxon>
        <taxon>Pseudomonadati</taxon>
        <taxon>Thermodesulfobacteriota</taxon>
        <taxon>Desulfovibrionia</taxon>
        <taxon>Desulfovibrionales</taxon>
        <taxon>Desulfovibrionaceae</taxon>
        <taxon>Maridesulfovibrio</taxon>
    </lineage>
</organism>
<dbReference type="Proteomes" id="UP000010808">
    <property type="component" value="Chromosome"/>
</dbReference>
<dbReference type="EMBL" id="FO203522">
    <property type="protein sequence ID" value="CCO25369.1"/>
    <property type="molecule type" value="Genomic_DNA"/>
</dbReference>
<proteinExistence type="predicted"/>
<name>L0RF39_9BACT</name>
<dbReference type="AlphaFoldDB" id="L0RF39"/>
<protein>
    <submittedName>
        <fullName evidence="1">Uncharacterized protein</fullName>
    </submittedName>
</protein>
<keyword evidence="2" id="KW-1185">Reference proteome</keyword>
<dbReference type="HOGENOM" id="CLU_2648586_0_0_7"/>
<sequence length="76" mass="8554">MLITHGLALCPVGGSRIEVIKNKSPVFKCVESFNKSEGVIVEMQEVEILIRSDYKSEPVKLLTAILNCIQQQRFFS</sequence>
<dbReference type="PATRIC" id="fig|1121451.3.peg.3306"/>